<evidence type="ECO:0000313" key="1">
    <source>
        <dbReference type="EMBL" id="GFR75163.1"/>
    </source>
</evidence>
<sequence>GRILMETDDDDWGEDDEPGYEDLDLTFLEACMDADLDALAALVEDNLTEEEINERDRCGRVSRKLSYNTGVLY</sequence>
<feature type="non-terminal residue" evidence="1">
    <location>
        <position position="1"/>
    </location>
</feature>
<reference evidence="1 2" key="1">
    <citation type="journal article" date="2021" name="Elife">
        <title>Chloroplast acquisition without the gene transfer in kleptoplastic sea slugs, Plakobranchus ocellatus.</title>
        <authorList>
            <person name="Maeda T."/>
            <person name="Takahashi S."/>
            <person name="Yoshida T."/>
            <person name="Shimamura S."/>
            <person name="Takaki Y."/>
            <person name="Nagai Y."/>
            <person name="Toyoda A."/>
            <person name="Suzuki Y."/>
            <person name="Arimoto A."/>
            <person name="Ishii H."/>
            <person name="Satoh N."/>
            <person name="Nishiyama T."/>
            <person name="Hasebe M."/>
            <person name="Maruyama T."/>
            <person name="Minagawa J."/>
            <person name="Obokata J."/>
            <person name="Shigenobu S."/>
        </authorList>
    </citation>
    <scope>NUCLEOTIDE SEQUENCE [LARGE SCALE GENOMIC DNA]</scope>
</reference>
<name>A0AAV4FPD1_9GAST</name>
<evidence type="ECO:0000313" key="2">
    <source>
        <dbReference type="Proteomes" id="UP000762676"/>
    </source>
</evidence>
<protein>
    <submittedName>
        <fullName evidence="1">Uncharacterized protein</fullName>
    </submittedName>
</protein>
<proteinExistence type="predicted"/>
<comment type="caution">
    <text evidence="1">The sequence shown here is derived from an EMBL/GenBank/DDBJ whole genome shotgun (WGS) entry which is preliminary data.</text>
</comment>
<keyword evidence="2" id="KW-1185">Reference proteome</keyword>
<dbReference type="EMBL" id="BMAT01007960">
    <property type="protein sequence ID" value="GFR75163.1"/>
    <property type="molecule type" value="Genomic_DNA"/>
</dbReference>
<accession>A0AAV4FPD1</accession>
<dbReference type="Proteomes" id="UP000762676">
    <property type="component" value="Unassembled WGS sequence"/>
</dbReference>
<dbReference type="AlphaFoldDB" id="A0AAV4FPD1"/>
<organism evidence="1 2">
    <name type="scientific">Elysia marginata</name>
    <dbReference type="NCBI Taxonomy" id="1093978"/>
    <lineage>
        <taxon>Eukaryota</taxon>
        <taxon>Metazoa</taxon>
        <taxon>Spiralia</taxon>
        <taxon>Lophotrochozoa</taxon>
        <taxon>Mollusca</taxon>
        <taxon>Gastropoda</taxon>
        <taxon>Heterobranchia</taxon>
        <taxon>Euthyneura</taxon>
        <taxon>Panpulmonata</taxon>
        <taxon>Sacoglossa</taxon>
        <taxon>Placobranchoidea</taxon>
        <taxon>Plakobranchidae</taxon>
        <taxon>Elysia</taxon>
    </lineage>
</organism>
<gene>
    <name evidence="1" type="ORF">ElyMa_003912500</name>
</gene>